<evidence type="ECO:0000313" key="6">
    <source>
        <dbReference type="Proteomes" id="UP000236394"/>
    </source>
</evidence>
<sequence>MLQEILSGKVYGTEIKAGFLPILIAANISISSCGEEKLSYDLIKNYRLAFVRSGKIAVQTASTSQILSTGGIALLQRNVECTCITQDTKAEVVWLGFALLDNSSEKSTNFAEKNSEESNRIDIEELIKRRVGRAVNLPDIICFPDNVQETMGPLFDHIYKESVFRPYSYDLMQELYLFQIIVLALRSLEITYERADEVRNGSIQDLVKLSRNYILDNYAKDINVTDVAAYVCLSPSYFTRVFRENTGISPLSFIFQVRISRACKLLEKNNFKVSSVAEQVGFSSPQRFNSAFRKQMGITPKEYRELCRQRSEAAVEMFMR</sequence>
<dbReference type="PANTHER" id="PTHR43280:SF2">
    <property type="entry name" value="HTH-TYPE TRANSCRIPTIONAL REGULATOR EXSA"/>
    <property type="match status" value="1"/>
</dbReference>
<dbReference type="SMART" id="SM00342">
    <property type="entry name" value="HTH_ARAC"/>
    <property type="match status" value="1"/>
</dbReference>
<dbReference type="PROSITE" id="PS01124">
    <property type="entry name" value="HTH_ARAC_FAMILY_2"/>
    <property type="match status" value="1"/>
</dbReference>
<dbReference type="EMBL" id="NBZD01000004">
    <property type="protein sequence ID" value="PNH18127.1"/>
    <property type="molecule type" value="Genomic_DNA"/>
</dbReference>
<dbReference type="PROSITE" id="PS00041">
    <property type="entry name" value="HTH_ARAC_FAMILY_1"/>
    <property type="match status" value="1"/>
</dbReference>
<dbReference type="InterPro" id="IPR009057">
    <property type="entry name" value="Homeodomain-like_sf"/>
</dbReference>
<dbReference type="GO" id="GO:0043565">
    <property type="term" value="F:sequence-specific DNA binding"/>
    <property type="evidence" value="ECO:0007669"/>
    <property type="project" value="InterPro"/>
</dbReference>
<evidence type="ECO:0000259" key="4">
    <source>
        <dbReference type="PROSITE" id="PS01124"/>
    </source>
</evidence>
<evidence type="ECO:0000256" key="3">
    <source>
        <dbReference type="ARBA" id="ARBA00023163"/>
    </source>
</evidence>
<dbReference type="OMA" id="VECTCIT"/>
<keyword evidence="2" id="KW-0238">DNA-binding</keyword>
<dbReference type="GO" id="GO:0003700">
    <property type="term" value="F:DNA-binding transcription factor activity"/>
    <property type="evidence" value="ECO:0007669"/>
    <property type="project" value="InterPro"/>
</dbReference>
<dbReference type="InterPro" id="IPR018060">
    <property type="entry name" value="HTH_AraC"/>
</dbReference>
<protein>
    <submittedName>
        <fullName evidence="5">AraC family transcriptional regulator</fullName>
    </submittedName>
</protein>
<dbReference type="SUPFAM" id="SSF46689">
    <property type="entry name" value="Homeodomain-like"/>
    <property type="match status" value="2"/>
</dbReference>
<organism evidence="5 6">
    <name type="scientific">Mageeibacillus indolicus</name>
    <dbReference type="NCBI Taxonomy" id="884684"/>
    <lineage>
        <taxon>Bacteria</taxon>
        <taxon>Bacillati</taxon>
        <taxon>Bacillota</taxon>
        <taxon>Clostridia</taxon>
        <taxon>Eubacteriales</taxon>
        <taxon>Oscillospiraceae</taxon>
        <taxon>Mageeibacillus</taxon>
    </lineage>
</organism>
<dbReference type="InterPro" id="IPR020449">
    <property type="entry name" value="Tscrpt_reg_AraC-type_HTH"/>
</dbReference>
<accession>A0A2J8B048</accession>
<gene>
    <name evidence="5" type="ORF">B7R76_07310</name>
</gene>
<dbReference type="Gene3D" id="1.10.10.60">
    <property type="entry name" value="Homeodomain-like"/>
    <property type="match status" value="2"/>
</dbReference>
<reference evidence="6" key="1">
    <citation type="submission" date="2017-04" db="EMBL/GenBank/DDBJ databases">
        <authorList>
            <person name="Bumgarner R.E."/>
            <person name="Fredricks D.N."/>
            <person name="Srinivasan S."/>
        </authorList>
    </citation>
    <scope>NUCLEOTIDE SEQUENCE [LARGE SCALE GENOMIC DNA]</scope>
    <source>
        <strain evidence="6">KA00405</strain>
    </source>
</reference>
<dbReference type="InterPro" id="IPR018062">
    <property type="entry name" value="HTH_AraC-typ_CS"/>
</dbReference>
<proteinExistence type="predicted"/>
<keyword evidence="1" id="KW-0805">Transcription regulation</keyword>
<dbReference type="PANTHER" id="PTHR43280">
    <property type="entry name" value="ARAC-FAMILY TRANSCRIPTIONAL REGULATOR"/>
    <property type="match status" value="1"/>
</dbReference>
<keyword evidence="3" id="KW-0804">Transcription</keyword>
<dbReference type="Pfam" id="PF12833">
    <property type="entry name" value="HTH_18"/>
    <property type="match status" value="1"/>
</dbReference>
<dbReference type="AlphaFoldDB" id="A0A2J8B048"/>
<evidence type="ECO:0000256" key="1">
    <source>
        <dbReference type="ARBA" id="ARBA00023015"/>
    </source>
</evidence>
<feature type="domain" description="HTH araC/xylS-type" evidence="4">
    <location>
        <begin position="208"/>
        <end position="306"/>
    </location>
</feature>
<evidence type="ECO:0000313" key="5">
    <source>
        <dbReference type="EMBL" id="PNH18127.1"/>
    </source>
</evidence>
<dbReference type="PRINTS" id="PR00032">
    <property type="entry name" value="HTHARAC"/>
</dbReference>
<evidence type="ECO:0000256" key="2">
    <source>
        <dbReference type="ARBA" id="ARBA00023125"/>
    </source>
</evidence>
<name>A0A2J8B048_9FIRM</name>
<comment type="caution">
    <text evidence="5">The sequence shown here is derived from an EMBL/GenBank/DDBJ whole genome shotgun (WGS) entry which is preliminary data.</text>
</comment>
<dbReference type="RefSeq" id="WP_012993053.1">
    <property type="nucleotide sequence ID" value="NZ_NBZD01000004.1"/>
</dbReference>
<dbReference type="Proteomes" id="UP000236394">
    <property type="component" value="Unassembled WGS sequence"/>
</dbReference>